<evidence type="ECO:0000313" key="5">
    <source>
        <dbReference type="EMBL" id="GEQ85206.1"/>
    </source>
</evidence>
<feature type="repeat" description="TPR" evidence="1">
    <location>
        <begin position="282"/>
        <end position="315"/>
    </location>
</feature>
<proteinExistence type="predicted"/>
<feature type="repeat" description="TPR" evidence="1">
    <location>
        <begin position="242"/>
        <end position="275"/>
    </location>
</feature>
<comment type="caution">
    <text evidence="5">The sequence shown here is derived from an EMBL/GenBank/DDBJ whole genome shotgun (WGS) entry which is preliminary data.</text>
</comment>
<dbReference type="Pfam" id="PF13424">
    <property type="entry name" value="TPR_12"/>
    <property type="match status" value="1"/>
</dbReference>
<dbReference type="InterPro" id="IPR050640">
    <property type="entry name" value="Bact_2-comp_sensor_kinase"/>
</dbReference>
<protein>
    <submittedName>
        <fullName evidence="5">Sensor histidine kinase</fullName>
    </submittedName>
</protein>
<sequence length="693" mass="79140">MKCKLLYFILFFWVYSSAQQKLIDSLSEQLKLYPDNSIEKLTLLNDLCYYYNNIQPKEGLLFCDKAINLAKKLESKEQLALAYKFKGVNYYALANTAAALKMYDSAIEIQKTFNDEKALAKTIYNKGLVYFNASDYKESNHNYREAYIIFEKEKDSFLMAKMLNSIAINQMYQVKYPEAIKTFNEAAIIYENLNKQNDFEYGSIQANLGLLYKRLDKFDQAIAQQEKALLIYQRQGNLYGQANALSNLGNCYDSKGNSLKAIEYYKESNKLNERIGNTLLEANNHTNTGIAYISLKRFDDAIENLEQAISNYKKIGNTTNLAIANENLGTCYREKYKVNPQSSFVKKATTYFNNALVEAKSVNNILVQQQALEGLSWTSSKLNDFKKAFQQKERATVLKDSFLSLEKMEAFAKMEAQFTFEKKEALLKAAYSKEQALAKAQMQRQKIIKNGTIVGGLSLSFLSIIGFVLYKKRQEAVFKTKEAQFSTEVAQTELKALRAQINPHFIFNSLNSIGDYIIKNDIHSASDYLSKFAKLIREILQNSEKKNVLLSEDISVLKMYLDIENKRFDRKFLYTFDISDTIDANNVLVPPLIIQPFIENSIKHGLAKNESDGHIKITIDKKGDALHYIVDDNGVGRNVTAVKSNNRTSLGIKITENRINILNRTNNIKGSVKIMDKEKGVRVEVYLPLLYAS</sequence>
<dbReference type="SUPFAM" id="SSF48452">
    <property type="entry name" value="TPR-like"/>
    <property type="match status" value="2"/>
</dbReference>
<dbReference type="SMART" id="SM00028">
    <property type="entry name" value="TPR"/>
    <property type="match status" value="6"/>
</dbReference>
<dbReference type="GO" id="GO:0000155">
    <property type="term" value="F:phosphorelay sensor kinase activity"/>
    <property type="evidence" value="ECO:0007669"/>
    <property type="project" value="InterPro"/>
</dbReference>
<keyword evidence="5" id="KW-0808">Transferase</keyword>
<accession>A0A5J4FYL4</accession>
<dbReference type="RefSeq" id="WP_151893135.1">
    <property type="nucleotide sequence ID" value="NZ_BKCF01000001.1"/>
</dbReference>
<keyword evidence="5" id="KW-0418">Kinase</keyword>
<feature type="signal peptide" evidence="3">
    <location>
        <begin position="1"/>
        <end position="18"/>
    </location>
</feature>
<name>A0A5J4FYL4_9FLAO</name>
<gene>
    <name evidence="5" type="ORF">ULMS_07140</name>
</gene>
<dbReference type="PANTHER" id="PTHR34220:SF7">
    <property type="entry name" value="SENSOR HISTIDINE KINASE YPDA"/>
    <property type="match status" value="1"/>
</dbReference>
<dbReference type="OrthoDB" id="6190788at2"/>
<feature type="transmembrane region" description="Helical" evidence="2">
    <location>
        <begin position="451"/>
        <end position="470"/>
    </location>
</feature>
<dbReference type="EMBL" id="BKCF01000001">
    <property type="protein sequence ID" value="GEQ85206.1"/>
    <property type="molecule type" value="Genomic_DNA"/>
</dbReference>
<keyword evidence="2" id="KW-0472">Membrane</keyword>
<keyword evidence="1" id="KW-0802">TPR repeat</keyword>
<keyword evidence="6" id="KW-1185">Reference proteome</keyword>
<dbReference type="InterPro" id="IPR036890">
    <property type="entry name" value="HATPase_C_sf"/>
</dbReference>
<dbReference type="GO" id="GO:0016020">
    <property type="term" value="C:membrane"/>
    <property type="evidence" value="ECO:0007669"/>
    <property type="project" value="InterPro"/>
</dbReference>
<dbReference type="PROSITE" id="PS50005">
    <property type="entry name" value="TPR"/>
    <property type="match status" value="2"/>
</dbReference>
<dbReference type="Pfam" id="PF06580">
    <property type="entry name" value="His_kinase"/>
    <property type="match status" value="1"/>
</dbReference>
<evidence type="ECO:0000256" key="3">
    <source>
        <dbReference type="SAM" id="SignalP"/>
    </source>
</evidence>
<dbReference type="Proteomes" id="UP000326994">
    <property type="component" value="Unassembled WGS sequence"/>
</dbReference>
<dbReference type="InterPro" id="IPR019734">
    <property type="entry name" value="TPR_rpt"/>
</dbReference>
<keyword evidence="2" id="KW-0812">Transmembrane</keyword>
<feature type="domain" description="Signal transduction histidine kinase internal region" evidence="4">
    <location>
        <begin position="492"/>
        <end position="572"/>
    </location>
</feature>
<dbReference type="Gene3D" id="3.30.565.10">
    <property type="entry name" value="Histidine kinase-like ATPase, C-terminal domain"/>
    <property type="match status" value="1"/>
</dbReference>
<reference evidence="5 6" key="1">
    <citation type="submission" date="2019-08" db="EMBL/GenBank/DDBJ databases">
        <title>Ulvibacter marinistellae sp. nov., isolated from a starfish, Patiria pectinifera.</title>
        <authorList>
            <person name="Kawano K."/>
            <person name="Ushijima N."/>
            <person name="Kihara M."/>
            <person name="Itoh H."/>
        </authorList>
    </citation>
    <scope>NUCLEOTIDE SEQUENCE [LARGE SCALE GENOMIC DNA]</scope>
    <source>
        <strain evidence="5 6">KK4</strain>
    </source>
</reference>
<evidence type="ECO:0000256" key="1">
    <source>
        <dbReference type="PROSITE-ProRule" id="PRU00339"/>
    </source>
</evidence>
<dbReference type="PANTHER" id="PTHR34220">
    <property type="entry name" value="SENSOR HISTIDINE KINASE YPDA"/>
    <property type="match status" value="1"/>
</dbReference>
<organism evidence="5 6">
    <name type="scientific">Patiriisocius marinistellae</name>
    <dbReference type="NCBI Taxonomy" id="2494560"/>
    <lineage>
        <taxon>Bacteria</taxon>
        <taxon>Pseudomonadati</taxon>
        <taxon>Bacteroidota</taxon>
        <taxon>Flavobacteriia</taxon>
        <taxon>Flavobacteriales</taxon>
        <taxon>Flavobacteriaceae</taxon>
        <taxon>Patiriisocius</taxon>
    </lineage>
</organism>
<dbReference type="InterPro" id="IPR011990">
    <property type="entry name" value="TPR-like_helical_dom_sf"/>
</dbReference>
<keyword evidence="3" id="KW-0732">Signal</keyword>
<dbReference type="SUPFAM" id="SSF55874">
    <property type="entry name" value="ATPase domain of HSP90 chaperone/DNA topoisomerase II/histidine kinase"/>
    <property type="match status" value="1"/>
</dbReference>
<dbReference type="Gene3D" id="1.25.40.10">
    <property type="entry name" value="Tetratricopeptide repeat domain"/>
    <property type="match status" value="2"/>
</dbReference>
<evidence type="ECO:0000256" key="2">
    <source>
        <dbReference type="SAM" id="Phobius"/>
    </source>
</evidence>
<feature type="chain" id="PRO_5023891737" evidence="3">
    <location>
        <begin position="19"/>
        <end position="693"/>
    </location>
</feature>
<evidence type="ECO:0000259" key="4">
    <source>
        <dbReference type="Pfam" id="PF06580"/>
    </source>
</evidence>
<dbReference type="AlphaFoldDB" id="A0A5J4FYL4"/>
<evidence type="ECO:0000313" key="6">
    <source>
        <dbReference type="Proteomes" id="UP000326994"/>
    </source>
</evidence>
<keyword evidence="2" id="KW-1133">Transmembrane helix</keyword>
<dbReference type="InterPro" id="IPR010559">
    <property type="entry name" value="Sig_transdc_His_kin_internal"/>
</dbReference>
<dbReference type="Pfam" id="PF13181">
    <property type="entry name" value="TPR_8"/>
    <property type="match status" value="1"/>
</dbReference>